<dbReference type="PANTHER" id="PTHR30055:SF234">
    <property type="entry name" value="HTH-TYPE TRANSCRIPTIONAL REGULATOR BETI"/>
    <property type="match status" value="1"/>
</dbReference>
<keyword evidence="3" id="KW-0804">Transcription</keyword>
<dbReference type="PRINTS" id="PR00455">
    <property type="entry name" value="HTHTETR"/>
</dbReference>
<organism evidence="6 7">
    <name type="scientific">Speluncibacter jeojiensis</name>
    <dbReference type="NCBI Taxonomy" id="2710754"/>
    <lineage>
        <taxon>Bacteria</taxon>
        <taxon>Bacillati</taxon>
        <taxon>Actinomycetota</taxon>
        <taxon>Actinomycetes</taxon>
        <taxon>Mycobacteriales</taxon>
        <taxon>Speluncibacteraceae</taxon>
        <taxon>Speluncibacter</taxon>
    </lineage>
</organism>
<dbReference type="InterPro" id="IPR049445">
    <property type="entry name" value="TetR_SbtR-like_C"/>
</dbReference>
<keyword evidence="1" id="KW-0805">Transcription regulation</keyword>
<dbReference type="PANTHER" id="PTHR30055">
    <property type="entry name" value="HTH-TYPE TRANSCRIPTIONAL REGULATOR RUTR"/>
    <property type="match status" value="1"/>
</dbReference>
<keyword evidence="7" id="KW-1185">Reference proteome</keyword>
<evidence type="ECO:0000256" key="1">
    <source>
        <dbReference type="ARBA" id="ARBA00023015"/>
    </source>
</evidence>
<dbReference type="SUPFAM" id="SSF48498">
    <property type="entry name" value="Tetracyclin repressor-like, C-terminal domain"/>
    <property type="match status" value="1"/>
</dbReference>
<evidence type="ECO:0000259" key="5">
    <source>
        <dbReference type="PROSITE" id="PS50977"/>
    </source>
</evidence>
<dbReference type="SUPFAM" id="SSF46689">
    <property type="entry name" value="Homeodomain-like"/>
    <property type="match status" value="1"/>
</dbReference>
<sequence>MDTVSTVTGRPLRADAERNRQRILDAAADLFAAEGLDVTLDDVARQAGVGVGTVYRRFANKQELVDALFERTLEEMETKARECLADPDPWHALVTFLEYSCLTMAVNRGLGDVITDRMTDLQRISCTRERITPVIEQILVRARDAGTLRAEAEVSDFFALIRMIEAIADFARPVNAEVWRRYLAVMLDGLRSDDLPRCPLPVPALTEDQIMQAKQHCAGRRR</sequence>
<dbReference type="InterPro" id="IPR009057">
    <property type="entry name" value="Homeodomain-like_sf"/>
</dbReference>
<evidence type="ECO:0000256" key="4">
    <source>
        <dbReference type="PROSITE-ProRule" id="PRU00335"/>
    </source>
</evidence>
<dbReference type="Pfam" id="PF00440">
    <property type="entry name" value="TetR_N"/>
    <property type="match status" value="1"/>
</dbReference>
<dbReference type="Proteomes" id="UP001152755">
    <property type="component" value="Unassembled WGS sequence"/>
</dbReference>
<dbReference type="InterPro" id="IPR036271">
    <property type="entry name" value="Tet_transcr_reg_TetR-rel_C_sf"/>
</dbReference>
<dbReference type="GO" id="GO:0000976">
    <property type="term" value="F:transcription cis-regulatory region binding"/>
    <property type="evidence" value="ECO:0007669"/>
    <property type="project" value="TreeGrafter"/>
</dbReference>
<dbReference type="PROSITE" id="PS50977">
    <property type="entry name" value="HTH_TETR_2"/>
    <property type="match status" value="1"/>
</dbReference>
<feature type="domain" description="HTH tetR-type" evidence="5">
    <location>
        <begin position="17"/>
        <end position="76"/>
    </location>
</feature>
<evidence type="ECO:0000313" key="7">
    <source>
        <dbReference type="Proteomes" id="UP001152755"/>
    </source>
</evidence>
<comment type="caution">
    <text evidence="6">The sequence shown here is derived from an EMBL/GenBank/DDBJ whole genome shotgun (WGS) entry which is preliminary data.</text>
</comment>
<dbReference type="GO" id="GO:0003700">
    <property type="term" value="F:DNA-binding transcription factor activity"/>
    <property type="evidence" value="ECO:0007669"/>
    <property type="project" value="TreeGrafter"/>
</dbReference>
<dbReference type="InterPro" id="IPR050109">
    <property type="entry name" value="HTH-type_TetR-like_transc_reg"/>
</dbReference>
<dbReference type="RefSeq" id="WP_332518926.1">
    <property type="nucleotide sequence ID" value="NZ_JANRHA010000001.1"/>
</dbReference>
<protein>
    <submittedName>
        <fullName evidence="6">TetR/AcrR family transcriptional regulator</fullName>
    </submittedName>
</protein>
<dbReference type="Pfam" id="PF21597">
    <property type="entry name" value="TetR_C_43"/>
    <property type="match status" value="1"/>
</dbReference>
<accession>A0A9X4LXF0</accession>
<dbReference type="InterPro" id="IPR023772">
    <property type="entry name" value="DNA-bd_HTH_TetR-type_CS"/>
</dbReference>
<dbReference type="Gene3D" id="1.10.357.10">
    <property type="entry name" value="Tetracycline Repressor, domain 2"/>
    <property type="match status" value="1"/>
</dbReference>
<dbReference type="PROSITE" id="PS01081">
    <property type="entry name" value="HTH_TETR_1"/>
    <property type="match status" value="1"/>
</dbReference>
<reference evidence="6" key="1">
    <citation type="submission" date="2022-08" db="EMBL/GenBank/DDBJ databases">
        <title>Genome analysis of Corynebacteriales strain.</title>
        <authorList>
            <person name="Lee S.D."/>
        </authorList>
    </citation>
    <scope>NUCLEOTIDE SEQUENCE</scope>
    <source>
        <strain evidence="6">D3-21</strain>
    </source>
</reference>
<keyword evidence="2 4" id="KW-0238">DNA-binding</keyword>
<name>A0A9X4LXF0_9ACTN</name>
<evidence type="ECO:0000313" key="6">
    <source>
        <dbReference type="EMBL" id="MDG3013105.1"/>
    </source>
</evidence>
<feature type="DNA-binding region" description="H-T-H motif" evidence="4">
    <location>
        <begin position="39"/>
        <end position="58"/>
    </location>
</feature>
<gene>
    <name evidence="6" type="ORF">NVS88_00850</name>
</gene>
<dbReference type="AlphaFoldDB" id="A0A9X4LXF0"/>
<dbReference type="EMBL" id="JANRHA010000001">
    <property type="protein sequence ID" value="MDG3013105.1"/>
    <property type="molecule type" value="Genomic_DNA"/>
</dbReference>
<evidence type="ECO:0000256" key="3">
    <source>
        <dbReference type="ARBA" id="ARBA00023163"/>
    </source>
</evidence>
<proteinExistence type="predicted"/>
<dbReference type="InterPro" id="IPR001647">
    <property type="entry name" value="HTH_TetR"/>
</dbReference>
<evidence type="ECO:0000256" key="2">
    <source>
        <dbReference type="ARBA" id="ARBA00023125"/>
    </source>
</evidence>